<accession>A0ABV8P3D2</accession>
<dbReference type="EMBL" id="JBHSBW010000003">
    <property type="protein sequence ID" value="MFC4209753.1"/>
    <property type="molecule type" value="Genomic_DNA"/>
</dbReference>
<gene>
    <name evidence="3" type="ORF">ACFOWA_01085</name>
</gene>
<feature type="signal peptide" evidence="2">
    <location>
        <begin position="1"/>
        <end position="19"/>
    </location>
</feature>
<evidence type="ECO:0000256" key="2">
    <source>
        <dbReference type="SAM" id="SignalP"/>
    </source>
</evidence>
<keyword evidence="2" id="KW-0732">Signal</keyword>
<evidence type="ECO:0000256" key="1">
    <source>
        <dbReference type="SAM" id="Phobius"/>
    </source>
</evidence>
<keyword evidence="1" id="KW-0812">Transmembrane</keyword>
<keyword evidence="1" id="KW-0472">Membrane</keyword>
<protein>
    <recommendedName>
        <fullName evidence="5">Minor glycoprotein</fullName>
    </recommendedName>
</protein>
<organism evidence="3 4">
    <name type="scientific">Pedobacter lithocola</name>
    <dbReference type="NCBI Taxonomy" id="1908239"/>
    <lineage>
        <taxon>Bacteria</taxon>
        <taxon>Pseudomonadati</taxon>
        <taxon>Bacteroidota</taxon>
        <taxon>Sphingobacteriia</taxon>
        <taxon>Sphingobacteriales</taxon>
        <taxon>Sphingobacteriaceae</taxon>
        <taxon>Pedobacter</taxon>
    </lineage>
</organism>
<feature type="transmembrane region" description="Helical" evidence="1">
    <location>
        <begin position="123"/>
        <end position="140"/>
    </location>
</feature>
<keyword evidence="4" id="KW-1185">Reference proteome</keyword>
<dbReference type="Proteomes" id="UP001595789">
    <property type="component" value="Unassembled WGS sequence"/>
</dbReference>
<reference evidence="4" key="1">
    <citation type="journal article" date="2019" name="Int. J. Syst. Evol. Microbiol.">
        <title>The Global Catalogue of Microorganisms (GCM) 10K type strain sequencing project: providing services to taxonomists for standard genome sequencing and annotation.</title>
        <authorList>
            <consortium name="The Broad Institute Genomics Platform"/>
            <consortium name="The Broad Institute Genome Sequencing Center for Infectious Disease"/>
            <person name="Wu L."/>
            <person name="Ma J."/>
        </authorList>
    </citation>
    <scope>NUCLEOTIDE SEQUENCE [LARGE SCALE GENOMIC DNA]</scope>
    <source>
        <strain evidence="4">CCM 8691</strain>
    </source>
</reference>
<name>A0ABV8P3D2_9SPHI</name>
<proteinExistence type="predicted"/>
<keyword evidence="1" id="KW-1133">Transmembrane helix</keyword>
<evidence type="ECO:0000313" key="4">
    <source>
        <dbReference type="Proteomes" id="UP001595789"/>
    </source>
</evidence>
<dbReference type="RefSeq" id="WP_378980976.1">
    <property type="nucleotide sequence ID" value="NZ_JBHSBW010000003.1"/>
</dbReference>
<sequence>MKIGILLLALLCLNTLVFAADGCQVGTGPFSRVYITKTTRCTLCPSNSEPFTNGSNYIVFSNVATECNSTPYTPSTQYVKTGELTPRITSFGNSLCFTTNGIGFTNGNAVNYVRVYNCPIDDYAWLLLFPFTVFGVITVARQQITNK</sequence>
<comment type="caution">
    <text evidence="3">The sequence shown here is derived from an EMBL/GenBank/DDBJ whole genome shotgun (WGS) entry which is preliminary data.</text>
</comment>
<feature type="chain" id="PRO_5046398831" description="Minor glycoprotein" evidence="2">
    <location>
        <begin position="20"/>
        <end position="147"/>
    </location>
</feature>
<evidence type="ECO:0000313" key="3">
    <source>
        <dbReference type="EMBL" id="MFC4209753.1"/>
    </source>
</evidence>
<evidence type="ECO:0008006" key="5">
    <source>
        <dbReference type="Google" id="ProtNLM"/>
    </source>
</evidence>